<dbReference type="AlphaFoldDB" id="A0AAV0G4M6"/>
<comment type="caution">
    <text evidence="2">The sequence shown here is derived from an EMBL/GenBank/DDBJ whole genome shotgun (WGS) entry which is preliminary data.</text>
</comment>
<feature type="region of interest" description="Disordered" evidence="1">
    <location>
        <begin position="1"/>
        <end position="31"/>
    </location>
</feature>
<dbReference type="Proteomes" id="UP001152523">
    <property type="component" value="Unassembled WGS sequence"/>
</dbReference>
<keyword evidence="3" id="KW-1185">Reference proteome</keyword>
<evidence type="ECO:0000313" key="2">
    <source>
        <dbReference type="EMBL" id="CAH9142844.1"/>
    </source>
</evidence>
<accession>A0AAV0G4M6</accession>
<protein>
    <submittedName>
        <fullName evidence="2">Uncharacterized protein</fullName>
    </submittedName>
</protein>
<proteinExistence type="predicted"/>
<organism evidence="2 3">
    <name type="scientific">Cuscuta epithymum</name>
    <dbReference type="NCBI Taxonomy" id="186058"/>
    <lineage>
        <taxon>Eukaryota</taxon>
        <taxon>Viridiplantae</taxon>
        <taxon>Streptophyta</taxon>
        <taxon>Embryophyta</taxon>
        <taxon>Tracheophyta</taxon>
        <taxon>Spermatophyta</taxon>
        <taxon>Magnoliopsida</taxon>
        <taxon>eudicotyledons</taxon>
        <taxon>Gunneridae</taxon>
        <taxon>Pentapetalae</taxon>
        <taxon>asterids</taxon>
        <taxon>lamiids</taxon>
        <taxon>Solanales</taxon>
        <taxon>Convolvulaceae</taxon>
        <taxon>Cuscuteae</taxon>
        <taxon>Cuscuta</taxon>
        <taxon>Cuscuta subgen. Cuscuta</taxon>
    </lineage>
</organism>
<dbReference type="EMBL" id="CAMAPF010001045">
    <property type="protein sequence ID" value="CAH9142844.1"/>
    <property type="molecule type" value="Genomic_DNA"/>
</dbReference>
<gene>
    <name evidence="2" type="ORF">CEPIT_LOCUS40212</name>
</gene>
<name>A0AAV0G4M6_9ASTE</name>
<evidence type="ECO:0000256" key="1">
    <source>
        <dbReference type="SAM" id="MobiDB-lite"/>
    </source>
</evidence>
<sequence>MTVVQEEASPGGGRSIRTVANDSSSPIELWPSSNPSPDINLGLAGNKALPLTIIDIVRYTQTAASRFCRLNCGIALTDEALHTNCRLDYMVGPCLCRDLCRPLSFSKLSCEQIFHSPNPRPTGASVCFPF</sequence>
<evidence type="ECO:0000313" key="3">
    <source>
        <dbReference type="Proteomes" id="UP001152523"/>
    </source>
</evidence>
<reference evidence="2" key="1">
    <citation type="submission" date="2022-07" db="EMBL/GenBank/DDBJ databases">
        <authorList>
            <person name="Macas J."/>
            <person name="Novak P."/>
            <person name="Neumann P."/>
        </authorList>
    </citation>
    <scope>NUCLEOTIDE SEQUENCE</scope>
</reference>
<feature type="compositionally biased region" description="Polar residues" evidence="1">
    <location>
        <begin position="18"/>
        <end position="31"/>
    </location>
</feature>